<dbReference type="AlphaFoldDB" id="A0A840TLM8"/>
<dbReference type="Gene3D" id="3.40.50.150">
    <property type="entry name" value="Vaccinia Virus protein VP39"/>
    <property type="match status" value="1"/>
</dbReference>
<evidence type="ECO:0000259" key="1">
    <source>
        <dbReference type="Pfam" id="PF08241"/>
    </source>
</evidence>
<dbReference type="GO" id="GO:0032259">
    <property type="term" value="P:methylation"/>
    <property type="evidence" value="ECO:0007669"/>
    <property type="project" value="UniProtKB-KW"/>
</dbReference>
<keyword evidence="2" id="KW-0808">Transferase</keyword>
<name>A0A840TLM8_9BACT</name>
<keyword evidence="2" id="KW-0489">Methyltransferase</keyword>
<evidence type="ECO:0000313" key="3">
    <source>
        <dbReference type="Proteomes" id="UP000557307"/>
    </source>
</evidence>
<dbReference type="Proteomes" id="UP000557307">
    <property type="component" value="Unassembled WGS sequence"/>
</dbReference>
<sequence>MYSFHVFEHLSYEEGIHALRELHRVLKPGGICRISTPDLEFFAREYVQQLDVLDQEGTDARQDFRYEWSCLNVIDQAVRKKSGGRMAEVLRANNVDKTYLKYLNGDSLNFVVDPNHKQSMDSPRRPTYFDGSPAPLVFRMQKLVWAVVRRVLLRLSPGLDVEIQNERNRWLYDRISLAKVFKAAGFSEIAIQEYNTSQIEDWERYDYDSSLFGKYPLEPSLFMEGKK</sequence>
<feature type="domain" description="Methyltransferase type 11" evidence="1">
    <location>
        <begin position="2"/>
        <end position="32"/>
    </location>
</feature>
<keyword evidence="3" id="KW-1185">Reference proteome</keyword>
<dbReference type="GO" id="GO:0008757">
    <property type="term" value="F:S-adenosylmethionine-dependent methyltransferase activity"/>
    <property type="evidence" value="ECO:0007669"/>
    <property type="project" value="InterPro"/>
</dbReference>
<dbReference type="InterPro" id="IPR029063">
    <property type="entry name" value="SAM-dependent_MTases_sf"/>
</dbReference>
<organism evidence="2 3">
    <name type="scientific">Rhabdobacter roseus</name>
    <dbReference type="NCBI Taxonomy" id="1655419"/>
    <lineage>
        <taxon>Bacteria</taxon>
        <taxon>Pseudomonadati</taxon>
        <taxon>Bacteroidota</taxon>
        <taxon>Cytophagia</taxon>
        <taxon>Cytophagales</taxon>
        <taxon>Cytophagaceae</taxon>
        <taxon>Rhabdobacter</taxon>
    </lineage>
</organism>
<protein>
    <submittedName>
        <fullName evidence="2">SAM-dependent methyltransferase</fullName>
    </submittedName>
</protein>
<dbReference type="InterPro" id="IPR013216">
    <property type="entry name" value="Methyltransf_11"/>
</dbReference>
<dbReference type="SUPFAM" id="SSF53335">
    <property type="entry name" value="S-adenosyl-L-methionine-dependent methyltransferases"/>
    <property type="match status" value="1"/>
</dbReference>
<accession>A0A840TLM8</accession>
<dbReference type="Pfam" id="PF08241">
    <property type="entry name" value="Methyltransf_11"/>
    <property type="match status" value="1"/>
</dbReference>
<reference evidence="2 3" key="1">
    <citation type="submission" date="2020-08" db="EMBL/GenBank/DDBJ databases">
        <title>Genomic Encyclopedia of Type Strains, Phase IV (KMG-IV): sequencing the most valuable type-strain genomes for metagenomic binning, comparative biology and taxonomic classification.</title>
        <authorList>
            <person name="Goeker M."/>
        </authorList>
    </citation>
    <scope>NUCLEOTIDE SEQUENCE [LARGE SCALE GENOMIC DNA]</scope>
    <source>
        <strain evidence="2 3">DSM 105074</strain>
    </source>
</reference>
<evidence type="ECO:0000313" key="2">
    <source>
        <dbReference type="EMBL" id="MBB5285126.1"/>
    </source>
</evidence>
<gene>
    <name evidence="2" type="ORF">HNQ92_003274</name>
</gene>
<comment type="caution">
    <text evidence="2">The sequence shown here is derived from an EMBL/GenBank/DDBJ whole genome shotgun (WGS) entry which is preliminary data.</text>
</comment>
<dbReference type="EMBL" id="JACHGF010000004">
    <property type="protein sequence ID" value="MBB5285126.1"/>
    <property type="molecule type" value="Genomic_DNA"/>
</dbReference>
<proteinExistence type="predicted"/>